<dbReference type="Pfam" id="PF03477">
    <property type="entry name" value="ATP-cone"/>
    <property type="match status" value="1"/>
</dbReference>
<name>A0A1F7S0A9_9BACT</name>
<dbReference type="AlphaFoldDB" id="A0A1F7S0A9"/>
<dbReference type="GO" id="GO:0003677">
    <property type="term" value="F:DNA binding"/>
    <property type="evidence" value="ECO:0007669"/>
    <property type="project" value="UniProtKB-KW"/>
</dbReference>
<evidence type="ECO:0000256" key="5">
    <source>
        <dbReference type="ARBA" id="ARBA00023125"/>
    </source>
</evidence>
<keyword evidence="2 7" id="KW-0547">Nucleotide-binding</keyword>
<accession>A0A1F7S0A9</accession>
<keyword evidence="7" id="KW-0862">Zinc</keyword>
<keyword evidence="6 7" id="KW-0804">Transcription</keyword>
<dbReference type="InterPro" id="IPR055173">
    <property type="entry name" value="NrdR-like_N"/>
</dbReference>
<keyword evidence="3 7" id="KW-0067">ATP-binding</keyword>
<evidence type="ECO:0000256" key="3">
    <source>
        <dbReference type="ARBA" id="ARBA00022840"/>
    </source>
</evidence>
<comment type="cofactor">
    <cofactor evidence="7">
        <name>Zn(2+)</name>
        <dbReference type="ChEBI" id="CHEBI:29105"/>
    </cofactor>
    <text evidence="7">Binds 1 zinc ion.</text>
</comment>
<dbReference type="GO" id="GO:0008270">
    <property type="term" value="F:zinc ion binding"/>
    <property type="evidence" value="ECO:0007669"/>
    <property type="project" value="UniProtKB-UniRule"/>
</dbReference>
<sequence>MKCPFCGKEADRVLDSRSSSAGSAVRRRRLCISCNKRYTTYERVDELKLYVVKKDGRRELFDRQKVLSGLTLACKKLPIPFQRLEDIVSRIELEIYEAYGNEVKSSYIGDMIMRELKELDHVAYVRFASYYRAFKDVNDFVEVAKEVRPIVVRRSSAKVKGKKSVRK</sequence>
<keyword evidence="4 7" id="KW-0805">Transcription regulation</keyword>
<keyword evidence="5 7" id="KW-0238">DNA-binding</keyword>
<evidence type="ECO:0000313" key="9">
    <source>
        <dbReference type="EMBL" id="OGL47265.1"/>
    </source>
</evidence>
<dbReference type="NCBIfam" id="TIGR00244">
    <property type="entry name" value="transcriptional regulator NrdR"/>
    <property type="match status" value="1"/>
</dbReference>
<proteinExistence type="inferred from homology"/>
<comment type="caution">
    <text evidence="9">The sequence shown here is derived from an EMBL/GenBank/DDBJ whole genome shotgun (WGS) entry which is preliminary data.</text>
</comment>
<dbReference type="InterPro" id="IPR003796">
    <property type="entry name" value="RNR_NrdR-like"/>
</dbReference>
<dbReference type="HAMAP" id="MF_00440">
    <property type="entry name" value="NrdR"/>
    <property type="match status" value="1"/>
</dbReference>
<dbReference type="PANTHER" id="PTHR30455">
    <property type="entry name" value="TRANSCRIPTIONAL REPRESSOR NRDR"/>
    <property type="match status" value="1"/>
</dbReference>
<feature type="zinc finger region" evidence="7">
    <location>
        <begin position="3"/>
        <end position="34"/>
    </location>
</feature>
<keyword evidence="7" id="KW-0479">Metal-binding</keyword>
<reference evidence="9 10" key="1">
    <citation type="journal article" date="2016" name="Nat. Commun.">
        <title>Thousands of microbial genomes shed light on interconnected biogeochemical processes in an aquifer system.</title>
        <authorList>
            <person name="Anantharaman K."/>
            <person name="Brown C.T."/>
            <person name="Hug L.A."/>
            <person name="Sharon I."/>
            <person name="Castelle C.J."/>
            <person name="Probst A.J."/>
            <person name="Thomas B.C."/>
            <person name="Singh A."/>
            <person name="Wilkins M.J."/>
            <person name="Karaoz U."/>
            <person name="Brodie E.L."/>
            <person name="Williams K.H."/>
            <person name="Hubbard S.S."/>
            <person name="Banfield J.F."/>
        </authorList>
    </citation>
    <scope>NUCLEOTIDE SEQUENCE [LARGE SCALE GENOMIC DNA]</scope>
</reference>
<keyword evidence="1 7" id="KW-0678">Repressor</keyword>
<dbReference type="InterPro" id="IPR005144">
    <property type="entry name" value="ATP-cone_dom"/>
</dbReference>
<dbReference type="EMBL" id="MGDE01000049">
    <property type="protein sequence ID" value="OGL47265.1"/>
    <property type="molecule type" value="Genomic_DNA"/>
</dbReference>
<dbReference type="GO" id="GO:0005524">
    <property type="term" value="F:ATP binding"/>
    <property type="evidence" value="ECO:0007669"/>
    <property type="project" value="UniProtKB-UniRule"/>
</dbReference>
<dbReference type="Pfam" id="PF22811">
    <property type="entry name" value="Zn_ribbon_NrdR"/>
    <property type="match status" value="1"/>
</dbReference>
<evidence type="ECO:0000256" key="1">
    <source>
        <dbReference type="ARBA" id="ARBA00022491"/>
    </source>
</evidence>
<comment type="function">
    <text evidence="7">Negatively regulates transcription of bacterial ribonucleotide reductase nrd genes and operons by binding to NrdR-boxes.</text>
</comment>
<dbReference type="PANTHER" id="PTHR30455:SF2">
    <property type="entry name" value="TRANSCRIPTIONAL REPRESSOR NRDR"/>
    <property type="match status" value="1"/>
</dbReference>
<dbReference type="PROSITE" id="PS51161">
    <property type="entry name" value="ATP_CONE"/>
    <property type="match status" value="1"/>
</dbReference>
<keyword evidence="7" id="KW-0863">Zinc-finger</keyword>
<dbReference type="GO" id="GO:0045892">
    <property type="term" value="P:negative regulation of DNA-templated transcription"/>
    <property type="evidence" value="ECO:0007669"/>
    <property type="project" value="UniProtKB-UniRule"/>
</dbReference>
<organism evidence="9 10">
    <name type="scientific">Candidatus Schekmanbacteria bacterium RBG_16_38_10</name>
    <dbReference type="NCBI Taxonomy" id="1817879"/>
    <lineage>
        <taxon>Bacteria</taxon>
        <taxon>Candidatus Schekmaniibacteriota</taxon>
    </lineage>
</organism>
<evidence type="ECO:0000256" key="2">
    <source>
        <dbReference type="ARBA" id="ARBA00022741"/>
    </source>
</evidence>
<dbReference type="Proteomes" id="UP000178797">
    <property type="component" value="Unassembled WGS sequence"/>
</dbReference>
<comment type="similarity">
    <text evidence="7">Belongs to the NrdR family.</text>
</comment>
<evidence type="ECO:0000256" key="6">
    <source>
        <dbReference type="ARBA" id="ARBA00023163"/>
    </source>
</evidence>
<evidence type="ECO:0000256" key="7">
    <source>
        <dbReference type="HAMAP-Rule" id="MF_00440"/>
    </source>
</evidence>
<protein>
    <recommendedName>
        <fullName evidence="7">Transcriptional repressor NrdR</fullName>
    </recommendedName>
</protein>
<evidence type="ECO:0000259" key="8">
    <source>
        <dbReference type="PROSITE" id="PS51161"/>
    </source>
</evidence>
<feature type="domain" description="ATP-cone" evidence="8">
    <location>
        <begin position="49"/>
        <end position="139"/>
    </location>
</feature>
<evidence type="ECO:0000256" key="4">
    <source>
        <dbReference type="ARBA" id="ARBA00023015"/>
    </source>
</evidence>
<gene>
    <name evidence="7" type="primary">nrdR</name>
    <name evidence="9" type="ORF">A2W05_09415</name>
</gene>
<evidence type="ECO:0000313" key="10">
    <source>
        <dbReference type="Proteomes" id="UP000178797"/>
    </source>
</evidence>